<gene>
    <name evidence="4 5 6" type="primary">LOC106603701</name>
</gene>
<feature type="compositionally biased region" description="Low complexity" evidence="1">
    <location>
        <begin position="181"/>
        <end position="193"/>
    </location>
</feature>
<dbReference type="KEGG" id="sasa:106603701"/>
<dbReference type="PaxDb" id="8030-ENSSSAP00000104507"/>
<feature type="domain" description="Myb/SANT-like DNA-binding" evidence="2">
    <location>
        <begin position="18"/>
        <end position="94"/>
    </location>
</feature>
<feature type="compositionally biased region" description="Acidic residues" evidence="1">
    <location>
        <begin position="144"/>
        <end position="159"/>
    </location>
</feature>
<dbReference type="RefSeq" id="XP_014053175.1">
    <property type="nucleotide sequence ID" value="XM_014197700.1"/>
</dbReference>
<dbReference type="InterPro" id="IPR028002">
    <property type="entry name" value="Myb_DNA-bind_5"/>
</dbReference>
<dbReference type="Pfam" id="PF13873">
    <property type="entry name" value="Myb_DNA-bind_5"/>
    <property type="match status" value="1"/>
</dbReference>
<feature type="compositionally biased region" description="Pro residues" evidence="1">
    <location>
        <begin position="194"/>
        <end position="206"/>
    </location>
</feature>
<organism evidence="3 5">
    <name type="scientific">Salmo salar</name>
    <name type="common">Atlantic salmon</name>
    <dbReference type="NCBI Taxonomy" id="8030"/>
    <lineage>
        <taxon>Eukaryota</taxon>
        <taxon>Metazoa</taxon>
        <taxon>Chordata</taxon>
        <taxon>Craniata</taxon>
        <taxon>Vertebrata</taxon>
        <taxon>Euteleostomi</taxon>
        <taxon>Actinopterygii</taxon>
        <taxon>Neopterygii</taxon>
        <taxon>Teleostei</taxon>
        <taxon>Protacanthopterygii</taxon>
        <taxon>Salmoniformes</taxon>
        <taxon>Salmonidae</taxon>
        <taxon>Salmoninae</taxon>
        <taxon>Salmo</taxon>
    </lineage>
</organism>
<evidence type="ECO:0000256" key="1">
    <source>
        <dbReference type="SAM" id="MobiDB-lite"/>
    </source>
</evidence>
<dbReference type="PANTHER" id="PTHR23098:SF3">
    <property type="entry name" value="MYB-RELATED TRANSCRIPTION FACTOR, PARTNER OF PROFILIN"/>
    <property type="match status" value="1"/>
</dbReference>
<feature type="compositionally biased region" description="Low complexity" evidence="1">
    <location>
        <begin position="277"/>
        <end position="294"/>
    </location>
</feature>
<dbReference type="PANTHER" id="PTHR23098">
    <property type="entry name" value="AGAP001331-PA-RELATED"/>
    <property type="match status" value="1"/>
</dbReference>
<dbReference type="RefSeq" id="XP_014053172.1">
    <property type="nucleotide sequence ID" value="XM_014197697.1"/>
</dbReference>
<evidence type="ECO:0000313" key="6">
    <source>
        <dbReference type="RefSeq" id="XP_014053175.1"/>
    </source>
</evidence>
<reference evidence="4 5" key="1">
    <citation type="submission" date="2025-04" db="UniProtKB">
        <authorList>
            <consortium name="RefSeq"/>
        </authorList>
    </citation>
    <scope>IDENTIFICATION</scope>
    <source>
        <tissue evidence="4 5">Muscle</tissue>
    </source>
</reference>
<accession>A0A1S3RN90</accession>
<dbReference type="AlphaFoldDB" id="A0A1S3RN90"/>
<dbReference type="RefSeq" id="XP_014053174.1">
    <property type="nucleotide sequence ID" value="XM_014197699.1"/>
</dbReference>
<keyword evidence="3" id="KW-1185">Reference proteome</keyword>
<name>A0A1S3RN90_SALSA</name>
<dbReference type="Bgee" id="ENSSSAG00000075991">
    <property type="expression patterns" value="Expressed in ovary and 24 other cell types or tissues"/>
</dbReference>
<protein>
    <submittedName>
        <fullName evidence="4 5">Myb-related transcription factor, partner of profilin-like</fullName>
    </submittedName>
</protein>
<dbReference type="Proteomes" id="UP001652741">
    <property type="component" value="Chromosome ssa04"/>
</dbReference>
<evidence type="ECO:0000313" key="5">
    <source>
        <dbReference type="RefSeq" id="XP_014053174.1"/>
    </source>
</evidence>
<evidence type="ECO:0000313" key="3">
    <source>
        <dbReference type="Proteomes" id="UP001652741"/>
    </source>
</evidence>
<dbReference type="OMA" id="MQYEIPP"/>
<dbReference type="GeneTree" id="ENSGT00450000040324"/>
<sequence>MSASHFFNEDSVTRFKKRKARFTFSEVHILLDEVKKNRHIVVGKFNRGVPTDVKKRVWAEITASVNEIGESQREVIEIIKKWSDLKCDTKRKVAAMRSGANFKGINSRLSRDLSPTENIVHQILELDGKRSRVPGLHYGAFKEGDDDEGPEEEDEEEDMAGIHSYPNEGIDVSMPPPSTLSSAMPMSFSMGMPMPGPGHTPIPPVQPKDDHSMPTYSGSSRDSSHPSYEMQYEIPTAEDTENQFGQTDDERQDELPPSTSQTSSLTEDNQGSGGGPHPSTGTQPSPSSFSAAPPTAGQPPRNARDSMLQSASLSIQEQHATNTALETVSRSLELLSESVQQLAETQQEFVRESLQLQRETMHILRDFTSGALALMHDKLNGRPAL</sequence>
<dbReference type="OrthoDB" id="8730579at2759"/>
<evidence type="ECO:0000259" key="2">
    <source>
        <dbReference type="Pfam" id="PF13873"/>
    </source>
</evidence>
<proteinExistence type="predicted"/>
<dbReference type="GO" id="GO:0005634">
    <property type="term" value="C:nucleus"/>
    <property type="evidence" value="ECO:0007669"/>
    <property type="project" value="TreeGrafter"/>
</dbReference>
<evidence type="ECO:0000313" key="4">
    <source>
        <dbReference type="RefSeq" id="XP_014053172.1"/>
    </source>
</evidence>
<feature type="compositionally biased region" description="Low complexity" evidence="1">
    <location>
        <begin position="255"/>
        <end position="266"/>
    </location>
</feature>
<feature type="region of interest" description="Disordered" evidence="1">
    <location>
        <begin position="137"/>
        <end position="307"/>
    </location>
</feature>